<evidence type="ECO:0000313" key="4">
    <source>
        <dbReference type="Proteomes" id="UP000800096"/>
    </source>
</evidence>
<dbReference type="AlphaFoldDB" id="A0A6A5QJN7"/>
<evidence type="ECO:0000259" key="2">
    <source>
        <dbReference type="Pfam" id="PF20150"/>
    </source>
</evidence>
<proteinExistence type="predicted"/>
<dbReference type="EMBL" id="ML979135">
    <property type="protein sequence ID" value="KAF1915931.1"/>
    <property type="molecule type" value="Genomic_DNA"/>
</dbReference>
<keyword evidence="1" id="KW-0812">Transmembrane</keyword>
<dbReference type="InterPro" id="IPR045518">
    <property type="entry name" value="2EXR"/>
</dbReference>
<dbReference type="PANTHER" id="PTHR42085">
    <property type="entry name" value="F-BOX DOMAIN-CONTAINING PROTEIN"/>
    <property type="match status" value="1"/>
</dbReference>
<keyword evidence="4" id="KW-1185">Reference proteome</keyword>
<keyword evidence="1" id="KW-0472">Membrane</keyword>
<dbReference type="Pfam" id="PF20150">
    <property type="entry name" value="2EXR"/>
    <property type="match status" value="1"/>
</dbReference>
<organism evidence="3 4">
    <name type="scientific">Ampelomyces quisqualis</name>
    <name type="common">Powdery mildew agent</name>
    <dbReference type="NCBI Taxonomy" id="50730"/>
    <lineage>
        <taxon>Eukaryota</taxon>
        <taxon>Fungi</taxon>
        <taxon>Dikarya</taxon>
        <taxon>Ascomycota</taxon>
        <taxon>Pezizomycotina</taxon>
        <taxon>Dothideomycetes</taxon>
        <taxon>Pleosporomycetidae</taxon>
        <taxon>Pleosporales</taxon>
        <taxon>Pleosporineae</taxon>
        <taxon>Phaeosphaeriaceae</taxon>
        <taxon>Ampelomyces</taxon>
    </lineage>
</organism>
<name>A0A6A5QJN7_AMPQU</name>
<evidence type="ECO:0000256" key="1">
    <source>
        <dbReference type="SAM" id="Phobius"/>
    </source>
</evidence>
<feature type="domain" description="2EXR" evidence="2">
    <location>
        <begin position="108"/>
        <end position="185"/>
    </location>
</feature>
<sequence length="335" mass="38353">MIMAANNFRTALQNFAIVTVFVGVNMALGKHHRRKIVTTTMQQGIYRFLQIFKTRTMAYSEPECIKSATHLIPLPVASTTACSKSLQVYPSASLKKSSDVPVFKYRKFKRFTSLPVELRELIYEYAMCRGGHFTVPAHAASRTARTRRVFNNHLPAVCFTSRTERLVATSVFIRKSSFRFSCAVDAIVMTSWLERMNDGHYFNSVRCMEINYMPSDRMSGFAIDFDFLQRCPGLRELTISIPLEELNLITYNNARLAISKRPMTQIELLTKFQLARILECANLCKVTFTISSKYTFGFASSLSSFYHNLGVLMSLMKMWFMGRHRRVPQVISLAL</sequence>
<protein>
    <recommendedName>
        <fullName evidence="2">2EXR domain-containing protein</fullName>
    </recommendedName>
</protein>
<feature type="transmembrane region" description="Helical" evidence="1">
    <location>
        <begin position="294"/>
        <end position="316"/>
    </location>
</feature>
<dbReference type="Proteomes" id="UP000800096">
    <property type="component" value="Unassembled WGS sequence"/>
</dbReference>
<dbReference type="InterPro" id="IPR038883">
    <property type="entry name" value="AN11006-like"/>
</dbReference>
<accession>A0A6A5QJN7</accession>
<dbReference type="PANTHER" id="PTHR42085:SF1">
    <property type="entry name" value="F-BOX DOMAIN-CONTAINING PROTEIN"/>
    <property type="match status" value="1"/>
</dbReference>
<dbReference type="OrthoDB" id="3671226at2759"/>
<reference evidence="3" key="1">
    <citation type="journal article" date="2020" name="Stud. Mycol.">
        <title>101 Dothideomycetes genomes: a test case for predicting lifestyles and emergence of pathogens.</title>
        <authorList>
            <person name="Haridas S."/>
            <person name="Albert R."/>
            <person name="Binder M."/>
            <person name="Bloem J."/>
            <person name="Labutti K."/>
            <person name="Salamov A."/>
            <person name="Andreopoulos B."/>
            <person name="Baker S."/>
            <person name="Barry K."/>
            <person name="Bills G."/>
            <person name="Bluhm B."/>
            <person name="Cannon C."/>
            <person name="Castanera R."/>
            <person name="Culley D."/>
            <person name="Daum C."/>
            <person name="Ezra D."/>
            <person name="Gonzalez J."/>
            <person name="Henrissat B."/>
            <person name="Kuo A."/>
            <person name="Liang C."/>
            <person name="Lipzen A."/>
            <person name="Lutzoni F."/>
            <person name="Magnuson J."/>
            <person name="Mondo S."/>
            <person name="Nolan M."/>
            <person name="Ohm R."/>
            <person name="Pangilinan J."/>
            <person name="Park H.-J."/>
            <person name="Ramirez L."/>
            <person name="Alfaro M."/>
            <person name="Sun H."/>
            <person name="Tritt A."/>
            <person name="Yoshinaga Y."/>
            <person name="Zwiers L.-H."/>
            <person name="Turgeon B."/>
            <person name="Goodwin S."/>
            <person name="Spatafora J."/>
            <person name="Crous P."/>
            <person name="Grigoriev I."/>
        </authorList>
    </citation>
    <scope>NUCLEOTIDE SEQUENCE</scope>
    <source>
        <strain evidence="3">HMLAC05119</strain>
    </source>
</reference>
<evidence type="ECO:0000313" key="3">
    <source>
        <dbReference type="EMBL" id="KAF1915931.1"/>
    </source>
</evidence>
<gene>
    <name evidence="3" type="ORF">BDU57DRAFT_573385</name>
</gene>
<keyword evidence="1" id="KW-1133">Transmembrane helix</keyword>